<evidence type="ECO:0000313" key="3">
    <source>
        <dbReference type="EMBL" id="GKV53608.1"/>
    </source>
</evidence>
<name>A0AAV5MUC9_9ROSI</name>
<feature type="region of interest" description="Disordered" evidence="2">
    <location>
        <begin position="63"/>
        <end position="238"/>
    </location>
</feature>
<protein>
    <submittedName>
        <fullName evidence="3">Uncharacterized protein</fullName>
    </submittedName>
</protein>
<sequence length="310" mass="33805">MADFGFLSDTDESAVEELISQAQDLCVLEQISAINCSSFTDSVLPTDLESRFRRLKSFPVAKPGLKSSENTSNSKALHHSKSELGKSEYFGAGGNINFSPSKQGPCGNTALEKKSEKDKTQSSSFSDEEGVISPDYKQNPVGEKGLKGKNKHGSLSSPSNSSDSCLEDAVFSPPKQNPKERDRSGSKRKPKSRSISSPVGSSSNSRPDSPSPPRKSGCFWCSPKKVSSKKKSKETKELGSDLDWEKCDEFLSDMSAFSVQEQRKILKKALKEQQKLSREAAKMVKLAKQASSRMSFHAIGDELSDDDNGK</sequence>
<keyword evidence="1" id="KW-0175">Coiled coil</keyword>
<dbReference type="EMBL" id="BPVZ01001591">
    <property type="protein sequence ID" value="GKV53608.1"/>
    <property type="molecule type" value="Genomic_DNA"/>
</dbReference>
<dbReference type="PANTHER" id="PTHR35692:SF1">
    <property type="entry name" value="F26F24.11"/>
    <property type="match status" value="1"/>
</dbReference>
<evidence type="ECO:0000256" key="2">
    <source>
        <dbReference type="SAM" id="MobiDB-lite"/>
    </source>
</evidence>
<feature type="compositionally biased region" description="Low complexity" evidence="2">
    <location>
        <begin position="193"/>
        <end position="208"/>
    </location>
</feature>
<feature type="compositionally biased region" description="Low complexity" evidence="2">
    <location>
        <begin position="154"/>
        <end position="164"/>
    </location>
</feature>
<feature type="coiled-coil region" evidence="1">
    <location>
        <begin position="259"/>
        <end position="286"/>
    </location>
</feature>
<organism evidence="3 4">
    <name type="scientific">Rubroshorea leprosula</name>
    <dbReference type="NCBI Taxonomy" id="152421"/>
    <lineage>
        <taxon>Eukaryota</taxon>
        <taxon>Viridiplantae</taxon>
        <taxon>Streptophyta</taxon>
        <taxon>Embryophyta</taxon>
        <taxon>Tracheophyta</taxon>
        <taxon>Spermatophyta</taxon>
        <taxon>Magnoliopsida</taxon>
        <taxon>eudicotyledons</taxon>
        <taxon>Gunneridae</taxon>
        <taxon>Pentapetalae</taxon>
        <taxon>rosids</taxon>
        <taxon>malvids</taxon>
        <taxon>Malvales</taxon>
        <taxon>Dipterocarpaceae</taxon>
        <taxon>Rubroshorea</taxon>
    </lineage>
</organism>
<gene>
    <name evidence="3" type="ORF">SLEP1_g60127</name>
</gene>
<evidence type="ECO:0000256" key="1">
    <source>
        <dbReference type="SAM" id="Coils"/>
    </source>
</evidence>
<dbReference type="Proteomes" id="UP001054252">
    <property type="component" value="Unassembled WGS sequence"/>
</dbReference>
<accession>A0AAV5MUC9</accession>
<evidence type="ECO:0000313" key="4">
    <source>
        <dbReference type="Proteomes" id="UP001054252"/>
    </source>
</evidence>
<feature type="compositionally biased region" description="Basic and acidic residues" evidence="2">
    <location>
        <begin position="111"/>
        <end position="120"/>
    </location>
</feature>
<proteinExistence type="predicted"/>
<keyword evidence="4" id="KW-1185">Reference proteome</keyword>
<reference evidence="3 4" key="1">
    <citation type="journal article" date="2021" name="Commun. Biol.">
        <title>The genome of Shorea leprosula (Dipterocarpaceae) highlights the ecological relevance of drought in aseasonal tropical rainforests.</title>
        <authorList>
            <person name="Ng K.K.S."/>
            <person name="Kobayashi M.J."/>
            <person name="Fawcett J.A."/>
            <person name="Hatakeyama M."/>
            <person name="Paape T."/>
            <person name="Ng C.H."/>
            <person name="Ang C.C."/>
            <person name="Tnah L.H."/>
            <person name="Lee C.T."/>
            <person name="Nishiyama T."/>
            <person name="Sese J."/>
            <person name="O'Brien M.J."/>
            <person name="Copetti D."/>
            <person name="Mohd Noor M.I."/>
            <person name="Ong R.C."/>
            <person name="Putra M."/>
            <person name="Sireger I.Z."/>
            <person name="Indrioko S."/>
            <person name="Kosugi Y."/>
            <person name="Izuno A."/>
            <person name="Isagi Y."/>
            <person name="Lee S.L."/>
            <person name="Shimizu K.K."/>
        </authorList>
    </citation>
    <scope>NUCLEOTIDE SEQUENCE [LARGE SCALE GENOMIC DNA]</scope>
    <source>
        <strain evidence="3">214</strain>
    </source>
</reference>
<dbReference type="AlphaFoldDB" id="A0AAV5MUC9"/>
<comment type="caution">
    <text evidence="3">The sequence shown here is derived from an EMBL/GenBank/DDBJ whole genome shotgun (WGS) entry which is preliminary data.</text>
</comment>
<dbReference type="PANTHER" id="PTHR35692">
    <property type="entry name" value="F26F24.11"/>
    <property type="match status" value="1"/>
</dbReference>